<organism evidence="1 2">
    <name type="scientific">Oxynema aestuarii AP17</name>
    <dbReference type="NCBI Taxonomy" id="2064643"/>
    <lineage>
        <taxon>Bacteria</taxon>
        <taxon>Bacillati</taxon>
        <taxon>Cyanobacteriota</taxon>
        <taxon>Cyanophyceae</taxon>
        <taxon>Oscillatoriophycideae</taxon>
        <taxon>Oscillatoriales</taxon>
        <taxon>Oscillatoriaceae</taxon>
        <taxon>Oxynema</taxon>
        <taxon>Oxynema aestuarii</taxon>
    </lineage>
</organism>
<dbReference type="GO" id="GO:0032259">
    <property type="term" value="P:methylation"/>
    <property type="evidence" value="ECO:0007669"/>
    <property type="project" value="UniProtKB-KW"/>
</dbReference>
<gene>
    <name evidence="1" type="ORF">HCG48_18940</name>
</gene>
<evidence type="ECO:0000313" key="2">
    <source>
        <dbReference type="Proteomes" id="UP000500857"/>
    </source>
</evidence>
<dbReference type="InterPro" id="IPR029063">
    <property type="entry name" value="SAM-dependent_MTases_sf"/>
</dbReference>
<proteinExistence type="predicted"/>
<dbReference type="KEGG" id="oxy:HCG48_18940"/>
<dbReference type="AlphaFoldDB" id="A0A6H1U173"/>
<dbReference type="EMBL" id="CP051167">
    <property type="protein sequence ID" value="QIZ72405.1"/>
    <property type="molecule type" value="Genomic_DNA"/>
</dbReference>
<dbReference type="Pfam" id="PF13578">
    <property type="entry name" value="Methyltransf_24"/>
    <property type="match status" value="1"/>
</dbReference>
<keyword evidence="1" id="KW-0808">Transferase</keyword>
<keyword evidence="2" id="KW-1185">Reference proteome</keyword>
<accession>A0A6H1U173</accession>
<protein>
    <submittedName>
        <fullName evidence="1">Class I SAM-dependent methyltransferase</fullName>
    </submittedName>
</protein>
<dbReference type="SUPFAM" id="SSF53335">
    <property type="entry name" value="S-adenosyl-L-methionine-dependent methyltransferases"/>
    <property type="match status" value="1"/>
</dbReference>
<keyword evidence="1" id="KW-0489">Methyltransferase</keyword>
<reference evidence="1 2" key="1">
    <citation type="submission" date="2020-04" db="EMBL/GenBank/DDBJ databases">
        <authorList>
            <person name="Basu S."/>
            <person name="Maruthanayagam V."/>
            <person name="Chakraborty S."/>
            <person name="Pramanik A."/>
            <person name="Mukherjee J."/>
            <person name="Brink B."/>
        </authorList>
    </citation>
    <scope>NUCLEOTIDE SEQUENCE [LARGE SCALE GENOMIC DNA]</scope>
    <source>
        <strain evidence="1 2">AP17</strain>
    </source>
</reference>
<dbReference type="GO" id="GO:0008168">
    <property type="term" value="F:methyltransferase activity"/>
    <property type="evidence" value="ECO:0007669"/>
    <property type="project" value="UniProtKB-KW"/>
</dbReference>
<dbReference type="Gene3D" id="3.40.50.150">
    <property type="entry name" value="Vaccinia Virus protein VP39"/>
    <property type="match status" value="1"/>
</dbReference>
<sequence>MKITGKIPTVKFSEKFKDLIEEQQKLIESIPNRMGGQGNLEIIYQLAEYVRATRAIETGVSYGWSSLTLLLSLNEREGSQLVSTDLPYFSEHSESYVGCVVPDRLKSIWTILPYADREALIDALKILPQIDLCHYDSDKFYQGKMWAYPLLWQALKPGGIFIADDIDDDFAFRDFCEEIDRPPWIVETPFTNDIKYVGILVK</sequence>
<evidence type="ECO:0000313" key="1">
    <source>
        <dbReference type="EMBL" id="QIZ72405.1"/>
    </source>
</evidence>
<name>A0A6H1U173_9CYAN</name>
<dbReference type="Proteomes" id="UP000500857">
    <property type="component" value="Chromosome"/>
</dbReference>